<comment type="caution">
    <text evidence="3">The sequence shown here is derived from an EMBL/GenBank/DDBJ whole genome shotgun (WGS) entry which is preliminary data.</text>
</comment>
<feature type="domain" description="Alginate export" evidence="2">
    <location>
        <begin position="37"/>
        <end position="418"/>
    </location>
</feature>
<dbReference type="SUPFAM" id="SSF56935">
    <property type="entry name" value="Porins"/>
    <property type="match status" value="1"/>
</dbReference>
<proteinExistence type="predicted"/>
<keyword evidence="4" id="KW-1185">Reference proteome</keyword>
<dbReference type="Gene3D" id="2.40.160.100">
    <property type="match status" value="1"/>
</dbReference>
<evidence type="ECO:0000259" key="2">
    <source>
        <dbReference type="Pfam" id="PF13372"/>
    </source>
</evidence>
<evidence type="ECO:0000313" key="4">
    <source>
        <dbReference type="Proteomes" id="UP001499852"/>
    </source>
</evidence>
<feature type="chain" id="PRO_5045589869" description="Alginate export domain-containing protein" evidence="1">
    <location>
        <begin position="20"/>
        <end position="437"/>
    </location>
</feature>
<evidence type="ECO:0000256" key="1">
    <source>
        <dbReference type="SAM" id="SignalP"/>
    </source>
</evidence>
<name>A0ABP9PMB6_9BACT</name>
<dbReference type="Pfam" id="PF13372">
    <property type="entry name" value="Alginate_exp"/>
    <property type="match status" value="1"/>
</dbReference>
<gene>
    <name evidence="3" type="ORF">GCM10023213_46120</name>
</gene>
<feature type="signal peptide" evidence="1">
    <location>
        <begin position="1"/>
        <end position="19"/>
    </location>
</feature>
<organism evidence="3 4">
    <name type="scientific">Prosthecobacter algae</name>
    <dbReference type="NCBI Taxonomy" id="1144682"/>
    <lineage>
        <taxon>Bacteria</taxon>
        <taxon>Pseudomonadati</taxon>
        <taxon>Verrucomicrobiota</taxon>
        <taxon>Verrucomicrobiia</taxon>
        <taxon>Verrucomicrobiales</taxon>
        <taxon>Verrucomicrobiaceae</taxon>
        <taxon>Prosthecobacter</taxon>
    </lineage>
</organism>
<dbReference type="InterPro" id="IPR025388">
    <property type="entry name" value="Alginate_export_dom"/>
</dbReference>
<reference evidence="4" key="1">
    <citation type="journal article" date="2019" name="Int. J. Syst. Evol. Microbiol.">
        <title>The Global Catalogue of Microorganisms (GCM) 10K type strain sequencing project: providing services to taxonomists for standard genome sequencing and annotation.</title>
        <authorList>
            <consortium name="The Broad Institute Genomics Platform"/>
            <consortium name="The Broad Institute Genome Sequencing Center for Infectious Disease"/>
            <person name="Wu L."/>
            <person name="Ma J."/>
        </authorList>
    </citation>
    <scope>NUCLEOTIDE SEQUENCE [LARGE SCALE GENOMIC DNA]</scope>
    <source>
        <strain evidence="4">JCM 18053</strain>
    </source>
</reference>
<evidence type="ECO:0000313" key="3">
    <source>
        <dbReference type="EMBL" id="GAA5149013.1"/>
    </source>
</evidence>
<dbReference type="Proteomes" id="UP001499852">
    <property type="component" value="Unassembled WGS sequence"/>
</dbReference>
<sequence length="437" mass="48339">MNTRLILAAALALQLSTHAQTAAAPNPLSFADGRVLFGIEDQTRFEYRDNNYDFNSGLRTINDDSWLLNRFRLSMQLKPADWLTFYVQGQDAREIASDRADIPGLLGAEGDNPFDLRQLYVEIGDAKVSPLSLKVGRQVLLYGDQRLIGPLEWSNISRTFDAVKLRYTGKDGLWVDAFVSSVVVIDRFGMDDSDKDSLLSGLYAHIPTLGIQDTELYALYFDDTNRNDHFLTLGTHWKSMPGKLGPWDYETEFVVQTGTAGGRDLSAFASYVEGGYTFQQPWKPRLGLEYSYASGDGNAADNKQGAFQNLFPTNHLHYGLMDVFSWSNIHDVALHLSAKPTAKLTTSLDYHVLWLADTADIWRRANATTAVRPANAAASNYAGSELDVLVTYAASSHLTLTAGYSHFFAGDYLSDTGTGTGTGSDADFVYLMTSIKF</sequence>
<dbReference type="InterPro" id="IPR053728">
    <property type="entry name" value="Alginate_Permeability_Chnl"/>
</dbReference>
<keyword evidence="1" id="KW-0732">Signal</keyword>
<dbReference type="RefSeq" id="WP_345738778.1">
    <property type="nucleotide sequence ID" value="NZ_BAABIA010000012.1"/>
</dbReference>
<protein>
    <recommendedName>
        <fullName evidence="2">Alginate export domain-containing protein</fullName>
    </recommendedName>
</protein>
<dbReference type="EMBL" id="BAABIA010000012">
    <property type="protein sequence ID" value="GAA5149013.1"/>
    <property type="molecule type" value="Genomic_DNA"/>
</dbReference>
<accession>A0ABP9PMB6</accession>